<evidence type="ECO:0000259" key="2">
    <source>
        <dbReference type="Pfam" id="PF00248"/>
    </source>
</evidence>
<dbReference type="SUPFAM" id="SSF51430">
    <property type="entry name" value="NAD(P)-linked oxidoreductase"/>
    <property type="match status" value="1"/>
</dbReference>
<evidence type="ECO:0000313" key="4">
    <source>
        <dbReference type="Proteomes" id="UP000190135"/>
    </source>
</evidence>
<evidence type="ECO:0000313" key="3">
    <source>
        <dbReference type="EMBL" id="SKA28830.1"/>
    </source>
</evidence>
<dbReference type="FunFam" id="3.20.20.100:FF:000004">
    <property type="entry name" value="Oxidoreductase, aldo/keto reductase"/>
    <property type="match status" value="1"/>
</dbReference>
<dbReference type="InterPro" id="IPR050523">
    <property type="entry name" value="AKR_Detox_Biosynth"/>
</dbReference>
<dbReference type="InterPro" id="IPR023210">
    <property type="entry name" value="NADP_OxRdtase_dom"/>
</dbReference>
<dbReference type="Gene3D" id="3.20.20.100">
    <property type="entry name" value="NADP-dependent oxidoreductase domain"/>
    <property type="match status" value="1"/>
</dbReference>
<proteinExistence type="predicted"/>
<dbReference type="Pfam" id="PF00248">
    <property type="entry name" value="Aldo_ket_red"/>
    <property type="match status" value="1"/>
</dbReference>
<dbReference type="GO" id="GO:0016491">
    <property type="term" value="F:oxidoreductase activity"/>
    <property type="evidence" value="ECO:0007669"/>
    <property type="project" value="UniProtKB-KW"/>
</dbReference>
<dbReference type="InterPro" id="IPR020471">
    <property type="entry name" value="AKR"/>
</dbReference>
<dbReference type="AlphaFoldDB" id="A0A1T4SKL7"/>
<accession>A0A1T4SKL7</accession>
<feature type="domain" description="NADP-dependent oxidoreductase" evidence="2">
    <location>
        <begin position="16"/>
        <end position="318"/>
    </location>
</feature>
<dbReference type="GO" id="GO:0005829">
    <property type="term" value="C:cytosol"/>
    <property type="evidence" value="ECO:0007669"/>
    <property type="project" value="TreeGrafter"/>
</dbReference>
<reference evidence="3 4" key="1">
    <citation type="submission" date="2017-02" db="EMBL/GenBank/DDBJ databases">
        <authorList>
            <person name="Peterson S.W."/>
        </authorList>
    </citation>
    <scope>NUCLEOTIDE SEQUENCE [LARGE SCALE GENOMIC DNA]</scope>
    <source>
        <strain evidence="3 4">USBA 369</strain>
    </source>
</reference>
<sequence length="350" mass="38162">MEYRTLGRTGLRVSTLTFGTMTFAGSGAFKDVGNTDLAGAKRQVDLCLDAGINFFDTADIYSAGQSEEVLGEAIAGKRDKLLIATKARFRMGEGANDAGLSRHHLMKACEASLRRLKTDHIDFYWLHEWDGQTAVEEMLSALDTLQRAGKIGSFGVSNFSGWHAMKMLGASERLGLPRPAAQQIHYSLQARDAESELIPVAIDADLPLVVWSPLGGGLLSGKYRRNQPWPEGTRLAGDWTEPPIHDVEKLYDIVDVLLEVANGLNATPAQVALAWLLGRPGVASLIVGARTEAQLKDNLAAAELKLPEDARAKLDQVSQKPLLYPYWHQAKTASDRLSEADLSLLKPFIG</sequence>
<keyword evidence="4" id="KW-1185">Reference proteome</keyword>
<name>A0A1T4SKL7_9HYPH</name>
<evidence type="ECO:0000256" key="1">
    <source>
        <dbReference type="ARBA" id="ARBA00023002"/>
    </source>
</evidence>
<dbReference type="EMBL" id="FUXL01000011">
    <property type="protein sequence ID" value="SKA28830.1"/>
    <property type="molecule type" value="Genomic_DNA"/>
</dbReference>
<dbReference type="OrthoDB" id="9774523at2"/>
<dbReference type="PANTHER" id="PTHR43364">
    <property type="entry name" value="NADH-SPECIFIC METHYLGLYOXAL REDUCTASE-RELATED"/>
    <property type="match status" value="1"/>
</dbReference>
<dbReference type="PRINTS" id="PR00069">
    <property type="entry name" value="ALDKETRDTASE"/>
</dbReference>
<dbReference type="Proteomes" id="UP000190135">
    <property type="component" value="Unassembled WGS sequence"/>
</dbReference>
<gene>
    <name evidence="3" type="ORF">SAMN05428963_111119</name>
</gene>
<dbReference type="CDD" id="cd19091">
    <property type="entry name" value="AKR_PsAKR"/>
    <property type="match status" value="1"/>
</dbReference>
<protein>
    <submittedName>
        <fullName evidence="3">Predicted oxidoreductase</fullName>
    </submittedName>
</protein>
<dbReference type="PANTHER" id="PTHR43364:SF18">
    <property type="entry name" value="OXIDOREDUCTASE"/>
    <property type="match status" value="1"/>
</dbReference>
<keyword evidence="1" id="KW-0560">Oxidoreductase</keyword>
<dbReference type="InterPro" id="IPR036812">
    <property type="entry name" value="NAD(P)_OxRdtase_dom_sf"/>
</dbReference>
<dbReference type="STRING" id="1365950.SAMN05428963_111119"/>
<organism evidence="3 4">
    <name type="scientific">Consotaella salsifontis</name>
    <dbReference type="NCBI Taxonomy" id="1365950"/>
    <lineage>
        <taxon>Bacteria</taxon>
        <taxon>Pseudomonadati</taxon>
        <taxon>Pseudomonadota</taxon>
        <taxon>Alphaproteobacteria</taxon>
        <taxon>Hyphomicrobiales</taxon>
        <taxon>Aurantimonadaceae</taxon>
        <taxon>Consotaella</taxon>
    </lineage>
</organism>
<dbReference type="RefSeq" id="WP_078709389.1">
    <property type="nucleotide sequence ID" value="NZ_FUXL01000011.1"/>
</dbReference>